<evidence type="ECO:0000256" key="3">
    <source>
        <dbReference type="ARBA" id="ARBA00022670"/>
    </source>
</evidence>
<evidence type="ECO:0000256" key="2">
    <source>
        <dbReference type="ARBA" id="ARBA00022645"/>
    </source>
</evidence>
<dbReference type="Pfam" id="PF00450">
    <property type="entry name" value="Peptidase_S10"/>
    <property type="match status" value="2"/>
</dbReference>
<dbReference type="InterPro" id="IPR029058">
    <property type="entry name" value="AB_hydrolase_fold"/>
</dbReference>
<dbReference type="Proteomes" id="UP001218218">
    <property type="component" value="Unassembled WGS sequence"/>
</dbReference>
<evidence type="ECO:0000256" key="6">
    <source>
        <dbReference type="RuleBase" id="RU361156"/>
    </source>
</evidence>
<sequence>MIAVAFAYASLLVLSCFAQSGPNTFPHAYPGIPRTPFGPDWQHYFEVKGLLPNLTRTTPPSFAGNVGVNRPDHQNATLFFWAFEKAKGSLTSTSSNTDPWIIWLNGGPGASSMLGLMAENGPLRITGDYAIVHNDYSWHQLADTFWVDQPVGTGYSTSDTTGYVPNEDQMGQDFVGFLSNIVKIFPSLARRPLYLMGESYAGTYIPYITKAIFSTPHPPFTLKKIAIGDGTMGALSVFEELSTIITIETYPQLINYDPEVFEYFKTQEHLCGYDLNLTYPQHGHFPTLVDPFVDHDFEPELVVALPRRRSIKARRALLQRALMAVGKSQPSLLNQRDVSRREEQRQEWKRSIAGRPNGTLDPYYGCFLFDELWEYAANYSIPWAKVGGLAAIDVYNVPDALNPEIPVDPTIFLNDEKIRAALHAPTSKNWTAFFSYPFKSTKSQWGDPKTRPMVFLSELAVNASAQGVGIVFYSGNDDSLVAHRGTEVVIQNMTFGGVQGFTRKPSTPFYDDNGNFAGIVHQERGLTYALFKNASHQVPESVPGVAFSFVRDFVLGSNTTGLVKSDGSVIGGEDPKLANDVMPGNPAIHYWASEAGGDITSVVVPSVTLAVWDAFIATATAAH</sequence>
<feature type="chain" id="PRO_5041782670" description="Carboxypeptidase" evidence="6">
    <location>
        <begin position="19"/>
        <end position="623"/>
    </location>
</feature>
<keyword evidence="8" id="KW-1185">Reference proteome</keyword>
<protein>
    <recommendedName>
        <fullName evidence="6">Carboxypeptidase</fullName>
        <ecNumber evidence="6">3.4.16.-</ecNumber>
    </recommendedName>
</protein>
<keyword evidence="2 6" id="KW-0121">Carboxypeptidase</keyword>
<dbReference type="InterPro" id="IPR018202">
    <property type="entry name" value="Ser_caboxypep_ser_AS"/>
</dbReference>
<evidence type="ECO:0000256" key="4">
    <source>
        <dbReference type="ARBA" id="ARBA00022801"/>
    </source>
</evidence>
<dbReference type="PANTHER" id="PTHR11802:SF479">
    <property type="entry name" value="CARBOXYPEPTIDASE"/>
    <property type="match status" value="1"/>
</dbReference>
<dbReference type="EMBL" id="JARIHO010000056">
    <property type="protein sequence ID" value="KAJ7318740.1"/>
    <property type="molecule type" value="Genomic_DNA"/>
</dbReference>
<name>A0AAD6ZDS0_9AGAR</name>
<feature type="signal peptide" evidence="6">
    <location>
        <begin position="1"/>
        <end position="18"/>
    </location>
</feature>
<evidence type="ECO:0000256" key="5">
    <source>
        <dbReference type="ARBA" id="ARBA00023180"/>
    </source>
</evidence>
<dbReference type="PRINTS" id="PR00724">
    <property type="entry name" value="CRBOXYPTASEC"/>
</dbReference>
<dbReference type="PANTHER" id="PTHR11802">
    <property type="entry name" value="SERINE PROTEASE FAMILY S10 SERINE CARBOXYPEPTIDASE"/>
    <property type="match status" value="1"/>
</dbReference>
<dbReference type="SUPFAM" id="SSF53474">
    <property type="entry name" value="alpha/beta-Hydrolases"/>
    <property type="match status" value="1"/>
</dbReference>
<reference evidence="7" key="1">
    <citation type="submission" date="2023-03" db="EMBL/GenBank/DDBJ databases">
        <title>Massive genome expansion in bonnet fungi (Mycena s.s.) driven by repeated elements and novel gene families across ecological guilds.</title>
        <authorList>
            <consortium name="Lawrence Berkeley National Laboratory"/>
            <person name="Harder C.B."/>
            <person name="Miyauchi S."/>
            <person name="Viragh M."/>
            <person name="Kuo A."/>
            <person name="Thoen E."/>
            <person name="Andreopoulos B."/>
            <person name="Lu D."/>
            <person name="Skrede I."/>
            <person name="Drula E."/>
            <person name="Henrissat B."/>
            <person name="Morin E."/>
            <person name="Kohler A."/>
            <person name="Barry K."/>
            <person name="LaButti K."/>
            <person name="Morin E."/>
            <person name="Salamov A."/>
            <person name="Lipzen A."/>
            <person name="Mereny Z."/>
            <person name="Hegedus B."/>
            <person name="Baldrian P."/>
            <person name="Stursova M."/>
            <person name="Weitz H."/>
            <person name="Taylor A."/>
            <person name="Grigoriev I.V."/>
            <person name="Nagy L.G."/>
            <person name="Martin F."/>
            <person name="Kauserud H."/>
        </authorList>
    </citation>
    <scope>NUCLEOTIDE SEQUENCE</scope>
    <source>
        <strain evidence="7">CBHHK002</strain>
    </source>
</reference>
<dbReference type="Gene3D" id="3.40.50.1820">
    <property type="entry name" value="alpha/beta hydrolase"/>
    <property type="match status" value="1"/>
</dbReference>
<keyword evidence="3 6" id="KW-0645">Protease</keyword>
<evidence type="ECO:0000313" key="7">
    <source>
        <dbReference type="EMBL" id="KAJ7318740.1"/>
    </source>
</evidence>
<dbReference type="GO" id="GO:0004185">
    <property type="term" value="F:serine-type carboxypeptidase activity"/>
    <property type="evidence" value="ECO:0007669"/>
    <property type="project" value="UniProtKB-UniRule"/>
</dbReference>
<comment type="caution">
    <text evidence="7">The sequence shown here is derived from an EMBL/GenBank/DDBJ whole genome shotgun (WGS) entry which is preliminary data.</text>
</comment>
<keyword evidence="5" id="KW-0325">Glycoprotein</keyword>
<dbReference type="EC" id="3.4.16.-" evidence="6"/>
<keyword evidence="4 6" id="KW-0378">Hydrolase</keyword>
<dbReference type="AlphaFoldDB" id="A0AAD6ZDS0"/>
<accession>A0AAD6ZDS0</accession>
<evidence type="ECO:0000313" key="8">
    <source>
        <dbReference type="Proteomes" id="UP001218218"/>
    </source>
</evidence>
<dbReference type="PROSITE" id="PS00131">
    <property type="entry name" value="CARBOXYPEPT_SER_SER"/>
    <property type="match status" value="1"/>
</dbReference>
<keyword evidence="6" id="KW-0732">Signal</keyword>
<comment type="similarity">
    <text evidence="1 6">Belongs to the peptidase S10 family.</text>
</comment>
<organism evidence="7 8">
    <name type="scientific">Mycena albidolilacea</name>
    <dbReference type="NCBI Taxonomy" id="1033008"/>
    <lineage>
        <taxon>Eukaryota</taxon>
        <taxon>Fungi</taxon>
        <taxon>Dikarya</taxon>
        <taxon>Basidiomycota</taxon>
        <taxon>Agaricomycotina</taxon>
        <taxon>Agaricomycetes</taxon>
        <taxon>Agaricomycetidae</taxon>
        <taxon>Agaricales</taxon>
        <taxon>Marasmiineae</taxon>
        <taxon>Mycenaceae</taxon>
        <taxon>Mycena</taxon>
    </lineage>
</organism>
<dbReference type="InterPro" id="IPR001563">
    <property type="entry name" value="Peptidase_S10"/>
</dbReference>
<evidence type="ECO:0000256" key="1">
    <source>
        <dbReference type="ARBA" id="ARBA00009431"/>
    </source>
</evidence>
<proteinExistence type="inferred from homology"/>
<dbReference type="GO" id="GO:0006508">
    <property type="term" value="P:proteolysis"/>
    <property type="evidence" value="ECO:0007669"/>
    <property type="project" value="UniProtKB-KW"/>
</dbReference>
<gene>
    <name evidence="7" type="ORF">DFH08DRAFT_789628</name>
</gene>